<dbReference type="AlphaFoldDB" id="A0A504J602"/>
<dbReference type="PANTHER" id="PTHR43586:SF15">
    <property type="entry name" value="BLR3095 PROTEIN"/>
    <property type="match status" value="1"/>
</dbReference>
<organism evidence="3 4">
    <name type="scientific">Aquimarina algicola</name>
    <dbReference type="NCBI Taxonomy" id="2589995"/>
    <lineage>
        <taxon>Bacteria</taxon>
        <taxon>Pseudomonadati</taxon>
        <taxon>Bacteroidota</taxon>
        <taxon>Flavobacteriia</taxon>
        <taxon>Flavobacteriales</taxon>
        <taxon>Flavobacteriaceae</taxon>
        <taxon>Aquimarina</taxon>
    </lineage>
</organism>
<dbReference type="OrthoDB" id="513408at2"/>
<keyword evidence="3" id="KW-0808">Transferase</keyword>
<dbReference type="InterPro" id="IPR015422">
    <property type="entry name" value="PyrdxlP-dep_Trfase_small"/>
</dbReference>
<keyword evidence="4" id="KW-1185">Reference proteome</keyword>
<keyword evidence="1" id="KW-0663">Pyridoxal phosphate</keyword>
<evidence type="ECO:0000313" key="4">
    <source>
        <dbReference type="Proteomes" id="UP000315540"/>
    </source>
</evidence>
<evidence type="ECO:0000259" key="2">
    <source>
        <dbReference type="Pfam" id="PF00266"/>
    </source>
</evidence>
<comment type="caution">
    <text evidence="3">The sequence shown here is derived from an EMBL/GenBank/DDBJ whole genome shotgun (WGS) entry which is preliminary data.</text>
</comment>
<evidence type="ECO:0000313" key="3">
    <source>
        <dbReference type="EMBL" id="TPN85944.1"/>
    </source>
</evidence>
<sequence>MKNFRKEFPILTQNTYLNTASSGILYNSLLEYRQEHDLDFLIGGSIFREQQQHFLTTVKQSIASFLGAPNSEIVLVSNFSTGFNTILEGINTKQKVLLLDEDYPSINFAVLSKGFEVCYAEVNAVVEENIKTAIQKHKPNVFAFSLVQYISGITIDLEFIKELKRDYPDMLIIADATQFCGTKNFDFESSGIDILGSSSYKWLLGGYGNGFIICKQNILESITPTSYINASTHSPYDSSYTNLQARFECGHLDTLTFGSLQHSIHFLTSIGLSNIEKKINELSTYLKDELKIKDLLGKDIIQRTNHSSIFNIKGDQNLFNFLREQNIITSLRGEGIRISLHFYNTIEDIDALFSALYRYR</sequence>
<protein>
    <submittedName>
        <fullName evidence="3">Aminotransferase class V-fold PLP-dependent enzyme</fullName>
    </submittedName>
</protein>
<dbReference type="Gene3D" id="3.40.640.10">
    <property type="entry name" value="Type I PLP-dependent aspartate aminotransferase-like (Major domain)"/>
    <property type="match status" value="1"/>
</dbReference>
<dbReference type="Proteomes" id="UP000315540">
    <property type="component" value="Unassembled WGS sequence"/>
</dbReference>
<name>A0A504J602_9FLAO</name>
<reference evidence="3 4" key="1">
    <citation type="submission" date="2019-06" db="EMBL/GenBank/DDBJ databases">
        <authorList>
            <person name="Meng X."/>
        </authorList>
    </citation>
    <scope>NUCLEOTIDE SEQUENCE [LARGE SCALE GENOMIC DNA]</scope>
    <source>
        <strain evidence="3 4">M625</strain>
    </source>
</reference>
<dbReference type="Pfam" id="PF00266">
    <property type="entry name" value="Aminotran_5"/>
    <property type="match status" value="1"/>
</dbReference>
<dbReference type="RefSeq" id="WP_140593039.1">
    <property type="nucleotide sequence ID" value="NZ_VFWZ01000003.1"/>
</dbReference>
<dbReference type="Gene3D" id="3.90.1150.10">
    <property type="entry name" value="Aspartate Aminotransferase, domain 1"/>
    <property type="match status" value="1"/>
</dbReference>
<keyword evidence="3" id="KW-0032">Aminotransferase</keyword>
<dbReference type="InterPro" id="IPR015421">
    <property type="entry name" value="PyrdxlP-dep_Trfase_major"/>
</dbReference>
<feature type="domain" description="Aminotransferase class V" evidence="2">
    <location>
        <begin position="49"/>
        <end position="352"/>
    </location>
</feature>
<dbReference type="EMBL" id="VFWZ01000003">
    <property type="protein sequence ID" value="TPN85944.1"/>
    <property type="molecule type" value="Genomic_DNA"/>
</dbReference>
<evidence type="ECO:0000256" key="1">
    <source>
        <dbReference type="ARBA" id="ARBA00022898"/>
    </source>
</evidence>
<dbReference type="PANTHER" id="PTHR43586">
    <property type="entry name" value="CYSTEINE DESULFURASE"/>
    <property type="match status" value="1"/>
</dbReference>
<dbReference type="InterPro" id="IPR000192">
    <property type="entry name" value="Aminotrans_V_dom"/>
</dbReference>
<proteinExistence type="predicted"/>
<dbReference type="InterPro" id="IPR015424">
    <property type="entry name" value="PyrdxlP-dep_Trfase"/>
</dbReference>
<dbReference type="SUPFAM" id="SSF53383">
    <property type="entry name" value="PLP-dependent transferases"/>
    <property type="match status" value="1"/>
</dbReference>
<dbReference type="GO" id="GO:0008483">
    <property type="term" value="F:transaminase activity"/>
    <property type="evidence" value="ECO:0007669"/>
    <property type="project" value="UniProtKB-KW"/>
</dbReference>
<gene>
    <name evidence="3" type="ORF">FHK87_11730</name>
</gene>
<accession>A0A504J602</accession>